<reference evidence="8" key="1">
    <citation type="journal article" date="2019" name="Int. J. Syst. Evol. Microbiol.">
        <title>The Global Catalogue of Microorganisms (GCM) 10K type strain sequencing project: providing services to taxonomists for standard genome sequencing and annotation.</title>
        <authorList>
            <consortium name="The Broad Institute Genomics Platform"/>
            <consortium name="The Broad Institute Genome Sequencing Center for Infectious Disease"/>
            <person name="Wu L."/>
            <person name="Ma J."/>
        </authorList>
    </citation>
    <scope>NUCLEOTIDE SEQUENCE [LARGE SCALE GENOMIC DNA]</scope>
    <source>
        <strain evidence="8">TISTR 2562</strain>
    </source>
</reference>
<keyword evidence="2" id="KW-0349">Heme</keyword>
<dbReference type="EMBL" id="JBHUMP010000004">
    <property type="protein sequence ID" value="MFD2739330.1"/>
    <property type="molecule type" value="Genomic_DNA"/>
</dbReference>
<evidence type="ECO:0000256" key="6">
    <source>
        <dbReference type="SAM" id="SignalP"/>
    </source>
</evidence>
<dbReference type="InterPro" id="IPR012127">
    <property type="entry name" value="Cyt_c_prime"/>
</dbReference>
<gene>
    <name evidence="7" type="ORF">ACFSUD_07120</name>
</gene>
<dbReference type="InterPro" id="IPR010980">
    <property type="entry name" value="Cyt_c/b562"/>
</dbReference>
<keyword evidence="1" id="KW-0813">Transport</keyword>
<protein>
    <submittedName>
        <fullName evidence="7">C-type cytochrome</fullName>
    </submittedName>
</protein>
<comment type="caution">
    <text evidence="7">The sequence shown here is derived from an EMBL/GenBank/DDBJ whole genome shotgun (WGS) entry which is preliminary data.</text>
</comment>
<keyword evidence="8" id="KW-1185">Reference proteome</keyword>
<dbReference type="PROSITE" id="PS51009">
    <property type="entry name" value="CYTCII"/>
    <property type="match status" value="1"/>
</dbReference>
<keyword evidence="6" id="KW-0732">Signal</keyword>
<keyword evidence="5" id="KW-0408">Iron</keyword>
<evidence type="ECO:0000256" key="2">
    <source>
        <dbReference type="ARBA" id="ARBA00022617"/>
    </source>
</evidence>
<organism evidence="7 8">
    <name type="scientific">Sulfitobacter aestuarii</name>
    <dbReference type="NCBI Taxonomy" id="2161676"/>
    <lineage>
        <taxon>Bacteria</taxon>
        <taxon>Pseudomonadati</taxon>
        <taxon>Pseudomonadota</taxon>
        <taxon>Alphaproteobacteria</taxon>
        <taxon>Rhodobacterales</taxon>
        <taxon>Roseobacteraceae</taxon>
        <taxon>Sulfitobacter</taxon>
    </lineage>
</organism>
<evidence type="ECO:0000256" key="1">
    <source>
        <dbReference type="ARBA" id="ARBA00022448"/>
    </source>
</evidence>
<dbReference type="RefSeq" id="WP_386372843.1">
    <property type="nucleotide sequence ID" value="NZ_JBHUMP010000004.1"/>
</dbReference>
<evidence type="ECO:0000313" key="7">
    <source>
        <dbReference type="EMBL" id="MFD2739330.1"/>
    </source>
</evidence>
<dbReference type="SUPFAM" id="SSF47175">
    <property type="entry name" value="Cytochromes"/>
    <property type="match status" value="1"/>
</dbReference>
<dbReference type="Gene3D" id="1.20.120.10">
    <property type="entry name" value="Cytochrome c/b562"/>
    <property type="match status" value="1"/>
</dbReference>
<feature type="chain" id="PRO_5046912935" evidence="6">
    <location>
        <begin position="21"/>
        <end position="160"/>
    </location>
</feature>
<dbReference type="InterPro" id="IPR002321">
    <property type="entry name" value="Cyt_c_II"/>
</dbReference>
<evidence type="ECO:0000256" key="5">
    <source>
        <dbReference type="ARBA" id="ARBA00023004"/>
    </source>
</evidence>
<dbReference type="PIRSF" id="PIRSF000027">
    <property type="entry name" value="Cytc_c_prime"/>
    <property type="match status" value="1"/>
</dbReference>
<sequence length="160" mass="16672">MTTLGKSTFLWLGLALTASAGIAIAQKAAELDPAVAARQAQMRLVGYHTGILGAMAKGEREYDAELARLAATNLNTAASFENATMWIEGTEQGVAEGTRAKAEIWSDSAGFAEKYDQLGQASAAMIDAAGTDLDALKAAMGDLGGACKACHEDYRGPENK</sequence>
<evidence type="ECO:0000313" key="8">
    <source>
        <dbReference type="Proteomes" id="UP001597474"/>
    </source>
</evidence>
<dbReference type="InterPro" id="IPR015984">
    <property type="entry name" value="Cyt_c_prime_subgr"/>
</dbReference>
<dbReference type="PRINTS" id="PR00608">
    <property type="entry name" value="CYTCHROMECII"/>
</dbReference>
<dbReference type="Proteomes" id="UP001597474">
    <property type="component" value="Unassembled WGS sequence"/>
</dbReference>
<evidence type="ECO:0000256" key="3">
    <source>
        <dbReference type="ARBA" id="ARBA00022723"/>
    </source>
</evidence>
<keyword evidence="3" id="KW-0479">Metal-binding</keyword>
<name>A0ABW5U0M8_9RHOB</name>
<proteinExistence type="predicted"/>
<dbReference type="Pfam" id="PF01322">
    <property type="entry name" value="Cytochrom_C_2"/>
    <property type="match status" value="1"/>
</dbReference>
<evidence type="ECO:0000256" key="4">
    <source>
        <dbReference type="ARBA" id="ARBA00022982"/>
    </source>
</evidence>
<keyword evidence="4" id="KW-0249">Electron transport</keyword>
<feature type="signal peptide" evidence="6">
    <location>
        <begin position="1"/>
        <end position="20"/>
    </location>
</feature>
<accession>A0ABW5U0M8</accession>